<keyword evidence="5" id="KW-1185">Reference proteome</keyword>
<dbReference type="Pfam" id="PF22733">
    <property type="entry name" value="NNH1"/>
    <property type="match status" value="1"/>
</dbReference>
<dbReference type="SUPFAM" id="SSF52540">
    <property type="entry name" value="P-loop containing nucleoside triphosphate hydrolases"/>
    <property type="match status" value="1"/>
</dbReference>
<dbReference type="EMBL" id="CP012949">
    <property type="protein sequence ID" value="ANB08560.1"/>
    <property type="molecule type" value="Genomic_DNA"/>
</dbReference>
<dbReference type="PANTHER" id="PTHR46844">
    <property type="entry name" value="SLR5058 PROTEIN"/>
    <property type="match status" value="1"/>
</dbReference>
<name>A0ABM6B629_STRAM</name>
<organism evidence="4 5">
    <name type="scientific">Streptomyces ambofaciens</name>
    <dbReference type="NCBI Taxonomy" id="1889"/>
    <lineage>
        <taxon>Bacteria</taxon>
        <taxon>Bacillati</taxon>
        <taxon>Actinomycetota</taxon>
        <taxon>Actinomycetes</taxon>
        <taxon>Kitasatosporales</taxon>
        <taxon>Streptomycetaceae</taxon>
        <taxon>Streptomyces</taxon>
    </lineage>
</organism>
<dbReference type="Gene3D" id="3.40.50.300">
    <property type="entry name" value="P-loop containing nucleotide triphosphate hydrolases"/>
    <property type="match status" value="1"/>
</dbReference>
<reference evidence="5" key="1">
    <citation type="submission" date="2015-10" db="EMBL/GenBank/DDBJ databases">
        <title>Complete genome sequence of Streptomyces ambofaciens DSM 40697.</title>
        <authorList>
            <person name="Thibessard A."/>
            <person name="Leblond P."/>
        </authorList>
    </citation>
    <scope>NUCLEOTIDE SEQUENCE [LARGE SCALE GENOMIC DNA]</scope>
    <source>
        <strain evidence="5">DSM 40697</strain>
    </source>
</reference>
<evidence type="ECO:0000256" key="1">
    <source>
        <dbReference type="ARBA" id="ARBA00022741"/>
    </source>
</evidence>
<dbReference type="InterPro" id="IPR054547">
    <property type="entry name" value="NNH1"/>
</dbReference>
<sequence length="1077" mass="120062">MLEMLAGKIAGAVLGASVGAAAKRVFAGPGAGLTSGPTFSRLRLKKPNSIQPKDIESLTNHVASRLAELEKREYPNLQGHERQAALILATNTLASSPVDIWECDLNAEFFSQAVLRESSAKRASAGLSEAAEAYCRTLIRDISVQIVQFITSWPTFAARVEVEQLTRLRSLADTVDSINHKMGPDLRVEDLDFENRYAALVVEGLNQLQIFGLDLADRRNRSYDLSAAYITLSVAPVTRRGVPILSTSGRSVEKFDDASDGEIAHPADSRSNVDKGVGMRAEAAVSSYKRILLRGDAGSGKTTLLQWLAVSAAGRSFSTDLADWNSLVPFMLPLRRYARGIFPGPSQFFPVVGSLLSEEMPDKWVHRLLRSGRALILIDGVDELPDEQRDAAHDWLRSLVSTYPEAHYIVTSRPAAAEVDWLSDEGFAVLDMLPMNQKDVEKFIEHWHNAARNSEIDSSEITSLTQGEADLVKSIREERQLRRLASNPLLCALLCTLNRDRHSQLPRDRMELYRAALDLLLLRRDRERKINYPEPAHLGDSQKKSILGGFAHWLIRNGLTDSSREQAIRQVGISLQSMPAIGADADTVFDYLLVRSGCLRKPVPERVDFIHRTFQEYLAAARIVEIDDFDNLLSNAHLDQWHEVFVMAIGHARPKERSLLLSGLIERGEREPRHRKRLHLLAAACLETAVECDPPDIYSRVREITAELIPPRRIIDAKELASAGEMVIPLIPDRRLSANEAAATIRMAAIVGGDGALSLISRYARDKRVTVQRELRQSWEYFDAEEYAEKVLSKTPENWRALHIYLPHMLPALRYLPELRELNVACPVTGMDWIQGLTRLEELHFRTEVTDFSFAALAAACPQIQVLSFATSQAVDSITEFSRLKHLEALNIFRVRRGAFDLANFPGIPRLKRLLIHGNATGVDLSNLAQRLPELEFLYLSPGDPPESIAGISRMSHLRNASLTLPPSQADFTHLAMAPRLETLVLRTNEPLDTRVLAQSTSLKIVRVLPRDEVSKSTLSEFDLRPFLESGRPWLVSISAQFDCLFIGNDAPGVVAELSDNRSPVWKFAINTPEAPS</sequence>
<evidence type="ECO:0000313" key="5">
    <source>
        <dbReference type="Proteomes" id="UP000076720"/>
    </source>
</evidence>
<dbReference type="InterPro" id="IPR032675">
    <property type="entry name" value="LRR_dom_sf"/>
</dbReference>
<dbReference type="Proteomes" id="UP000076720">
    <property type="component" value="Chromosome"/>
</dbReference>
<feature type="domain" description="NACHT" evidence="3">
    <location>
        <begin position="289"/>
        <end position="625"/>
    </location>
</feature>
<dbReference type="PANTHER" id="PTHR46844:SF1">
    <property type="entry name" value="SLR5058 PROTEIN"/>
    <property type="match status" value="1"/>
</dbReference>
<gene>
    <name evidence="4" type="ORF">SAM40697_4602</name>
</gene>
<dbReference type="InterPro" id="IPR027417">
    <property type="entry name" value="P-loop_NTPase"/>
</dbReference>
<evidence type="ECO:0000313" key="4">
    <source>
        <dbReference type="EMBL" id="ANB08560.1"/>
    </source>
</evidence>
<dbReference type="Pfam" id="PF05729">
    <property type="entry name" value="NACHT"/>
    <property type="match status" value="1"/>
</dbReference>
<dbReference type="InterPro" id="IPR007111">
    <property type="entry name" value="NACHT_NTPase"/>
</dbReference>
<keyword evidence="1" id="KW-0547">Nucleotide-binding</keyword>
<evidence type="ECO:0000256" key="2">
    <source>
        <dbReference type="ARBA" id="ARBA00022840"/>
    </source>
</evidence>
<accession>A0ABM6B629</accession>
<dbReference type="Gene3D" id="3.80.10.10">
    <property type="entry name" value="Ribonuclease Inhibitor"/>
    <property type="match status" value="1"/>
</dbReference>
<keyword evidence="2" id="KW-0067">ATP-binding</keyword>
<evidence type="ECO:0000259" key="3">
    <source>
        <dbReference type="PROSITE" id="PS50837"/>
    </source>
</evidence>
<protein>
    <recommendedName>
        <fullName evidence="3">NACHT domain-containing protein</fullName>
    </recommendedName>
</protein>
<dbReference type="PROSITE" id="PS50837">
    <property type="entry name" value="NACHT"/>
    <property type="match status" value="1"/>
</dbReference>
<dbReference type="SUPFAM" id="SSF52058">
    <property type="entry name" value="L domain-like"/>
    <property type="match status" value="1"/>
</dbReference>
<proteinExistence type="predicted"/>
<reference evidence="4 5" key="2">
    <citation type="journal article" date="2016" name="Genome Announc.">
        <title>Complete Genome Sequence of Streptomyces ambofaciens DSM 40697, a Paradigm for Genome Plasticity Studies.</title>
        <authorList>
            <person name="Thibessard A."/>
            <person name="Leblond P."/>
        </authorList>
    </citation>
    <scope>NUCLEOTIDE SEQUENCE [LARGE SCALE GENOMIC DNA]</scope>
    <source>
        <strain evidence="4 5">DSM 40697</strain>
    </source>
</reference>